<dbReference type="InterPro" id="IPR015928">
    <property type="entry name" value="Aconitase/3IPM_dehydase_swvl"/>
</dbReference>
<keyword evidence="11" id="KW-0479">Metal-binding</keyword>
<organism evidence="26 27">
    <name type="scientific">Symbiodinium microadriaticum</name>
    <name type="common">Dinoflagellate</name>
    <name type="synonym">Zooxanthella microadriatica</name>
    <dbReference type="NCBI Taxonomy" id="2951"/>
    <lineage>
        <taxon>Eukaryota</taxon>
        <taxon>Sar</taxon>
        <taxon>Alveolata</taxon>
        <taxon>Dinophyceae</taxon>
        <taxon>Suessiales</taxon>
        <taxon>Symbiodiniaceae</taxon>
        <taxon>Symbiodinium</taxon>
    </lineage>
</organism>
<dbReference type="FunFam" id="3.30.499.10:FF:000001">
    <property type="entry name" value="Aconitate hydratase B"/>
    <property type="match status" value="1"/>
</dbReference>
<keyword evidence="15" id="KW-0456">Lyase</keyword>
<protein>
    <recommendedName>
        <fullName evidence="8">Aconitate hydratase B</fullName>
        <ecNumber evidence="6">4.2.1.3</ecNumber>
        <ecNumber evidence="7">4.2.1.99</ecNumber>
    </recommendedName>
    <alternativeName>
        <fullName evidence="19">(2R,3S)-2-methylisocitrate dehydratase</fullName>
    </alternativeName>
    <alternativeName>
        <fullName evidence="17">(2S,3R)-3-hydroxybutane-1,2,3-tricarboxylate dehydratase</fullName>
    </alternativeName>
    <alternativeName>
        <fullName evidence="21">2-methyl-cis-aconitate hydratase</fullName>
    </alternativeName>
    <alternativeName>
        <fullName evidence="20">Iron-responsive protein-like</fullName>
    </alternativeName>
    <alternativeName>
        <fullName evidence="18">RNA-binding protein</fullName>
    </alternativeName>
</protein>
<reference evidence="26 27" key="1">
    <citation type="submission" date="2016-02" db="EMBL/GenBank/DDBJ databases">
        <title>Genome analysis of coral dinoflagellate symbionts highlights evolutionary adaptations to a symbiotic lifestyle.</title>
        <authorList>
            <person name="Aranda M."/>
            <person name="Li Y."/>
            <person name="Liew Y.J."/>
            <person name="Baumgarten S."/>
            <person name="Simakov O."/>
            <person name="Wilson M."/>
            <person name="Piel J."/>
            <person name="Ashoor H."/>
            <person name="Bougouffa S."/>
            <person name="Bajic V.B."/>
            <person name="Ryu T."/>
            <person name="Ravasi T."/>
            <person name="Bayer T."/>
            <person name="Micklem G."/>
            <person name="Kim H."/>
            <person name="Bhak J."/>
            <person name="Lajeunesse T.C."/>
            <person name="Voolstra C.R."/>
        </authorList>
    </citation>
    <scope>NUCLEOTIDE SEQUENCE [LARGE SCALE GENOMIC DNA]</scope>
    <source>
        <strain evidence="26 27">CCMP2467</strain>
    </source>
</reference>
<dbReference type="Gene3D" id="1.25.40.310">
    <property type="entry name" value="Aconitate B, HEAT-like domain"/>
    <property type="match status" value="1"/>
</dbReference>
<evidence type="ECO:0000256" key="20">
    <source>
        <dbReference type="ARBA" id="ARBA00031977"/>
    </source>
</evidence>
<evidence type="ECO:0000313" key="27">
    <source>
        <dbReference type="Proteomes" id="UP000186817"/>
    </source>
</evidence>
<dbReference type="SUPFAM" id="SSF74778">
    <property type="entry name" value="Aconitase B, N-terminal domain"/>
    <property type="match status" value="1"/>
</dbReference>
<dbReference type="EC" id="4.2.1.99" evidence="7"/>
<dbReference type="CDD" id="cd01581">
    <property type="entry name" value="AcnB"/>
    <property type="match status" value="1"/>
</dbReference>
<evidence type="ECO:0000259" key="23">
    <source>
        <dbReference type="Pfam" id="PF00330"/>
    </source>
</evidence>
<dbReference type="SUPFAM" id="SSF52016">
    <property type="entry name" value="LeuD/IlvD-like"/>
    <property type="match status" value="1"/>
</dbReference>
<dbReference type="Pfam" id="PF00330">
    <property type="entry name" value="Aconitase"/>
    <property type="match status" value="1"/>
</dbReference>
<dbReference type="FunFam" id="3.20.19.10:FF:000004">
    <property type="entry name" value="Aconitate hydratase B"/>
    <property type="match status" value="1"/>
</dbReference>
<dbReference type="Gene3D" id="3.30.499.10">
    <property type="entry name" value="Aconitase, domain 3"/>
    <property type="match status" value="2"/>
</dbReference>
<dbReference type="PANTHER" id="PTHR43160:SF4">
    <property type="entry name" value="ACONITATE HYDRATASE B"/>
    <property type="match status" value="1"/>
</dbReference>
<keyword evidence="13" id="KW-0408">Iron</keyword>
<dbReference type="Gene3D" id="3.40.1060.10">
    <property type="entry name" value="Aconitase, Domain 2"/>
    <property type="match status" value="1"/>
</dbReference>
<evidence type="ECO:0000256" key="6">
    <source>
        <dbReference type="ARBA" id="ARBA00012926"/>
    </source>
</evidence>
<dbReference type="GO" id="GO:0046872">
    <property type="term" value="F:metal ion binding"/>
    <property type="evidence" value="ECO:0007669"/>
    <property type="project" value="UniProtKB-KW"/>
</dbReference>
<keyword evidence="14" id="KW-0411">Iron-sulfur</keyword>
<dbReference type="GO" id="GO:0003723">
    <property type="term" value="F:RNA binding"/>
    <property type="evidence" value="ECO:0007669"/>
    <property type="project" value="UniProtKB-KW"/>
</dbReference>
<evidence type="ECO:0000256" key="10">
    <source>
        <dbReference type="ARBA" id="ARBA00022532"/>
    </source>
</evidence>
<dbReference type="GO" id="GO:0051539">
    <property type="term" value="F:4 iron, 4 sulfur cluster binding"/>
    <property type="evidence" value="ECO:0007669"/>
    <property type="project" value="UniProtKB-KW"/>
</dbReference>
<evidence type="ECO:0000256" key="5">
    <source>
        <dbReference type="ARBA" id="ARBA00007185"/>
    </source>
</evidence>
<evidence type="ECO:0000259" key="25">
    <source>
        <dbReference type="Pfam" id="PF11791"/>
    </source>
</evidence>
<dbReference type="UniPathway" id="UPA00223"/>
<keyword evidence="27" id="KW-1185">Reference proteome</keyword>
<evidence type="ECO:0000256" key="3">
    <source>
        <dbReference type="ARBA" id="ARBA00004717"/>
    </source>
</evidence>
<dbReference type="InterPro" id="IPR036008">
    <property type="entry name" value="Aconitase_4Fe-4S_dom"/>
</dbReference>
<dbReference type="Proteomes" id="UP000186817">
    <property type="component" value="Unassembled WGS sequence"/>
</dbReference>
<proteinExistence type="inferred from homology"/>
<evidence type="ECO:0000256" key="4">
    <source>
        <dbReference type="ARBA" id="ARBA00005026"/>
    </source>
</evidence>
<dbReference type="GO" id="GO:0003994">
    <property type="term" value="F:aconitate hydratase activity"/>
    <property type="evidence" value="ECO:0007669"/>
    <property type="project" value="UniProtKB-EC"/>
</dbReference>
<name>A0A1Q9C1P9_SYMMI</name>
<dbReference type="InterPro" id="IPR050926">
    <property type="entry name" value="Aconitase/IPM_isomerase"/>
</dbReference>
<dbReference type="EMBL" id="LSRX01001903">
    <property type="protein sequence ID" value="OLP76846.1"/>
    <property type="molecule type" value="Genomic_DNA"/>
</dbReference>
<comment type="pathway">
    <text evidence="3">Carbohydrate metabolism; tricarboxylic acid cycle; isocitrate from oxaloacetate: step 2/2.</text>
</comment>
<dbReference type="GO" id="GO:0019629">
    <property type="term" value="P:propionate catabolic process, 2-methylcitrate cycle"/>
    <property type="evidence" value="ECO:0007669"/>
    <property type="project" value="TreeGrafter"/>
</dbReference>
<comment type="catalytic activity">
    <reaction evidence="16">
        <text>citrate = D-threo-isocitrate</text>
        <dbReference type="Rhea" id="RHEA:10336"/>
        <dbReference type="ChEBI" id="CHEBI:15562"/>
        <dbReference type="ChEBI" id="CHEBI:16947"/>
        <dbReference type="EC" id="4.2.1.3"/>
    </reaction>
</comment>
<feature type="compositionally biased region" description="Polar residues" evidence="22">
    <location>
        <begin position="236"/>
        <end position="246"/>
    </location>
</feature>
<dbReference type="InterPro" id="IPR001030">
    <property type="entry name" value="Acoase/IPM_deHydtase_lsu_aba"/>
</dbReference>
<evidence type="ECO:0000256" key="17">
    <source>
        <dbReference type="ARBA" id="ARBA00030846"/>
    </source>
</evidence>
<evidence type="ECO:0000256" key="8">
    <source>
        <dbReference type="ARBA" id="ARBA00019379"/>
    </source>
</evidence>
<evidence type="ECO:0000256" key="12">
    <source>
        <dbReference type="ARBA" id="ARBA00022884"/>
    </source>
</evidence>
<dbReference type="OMA" id="KVEFMKA"/>
<comment type="pathway">
    <text evidence="4">Organic acid metabolism; propanoate degradation.</text>
</comment>
<evidence type="ECO:0000256" key="11">
    <source>
        <dbReference type="ARBA" id="ARBA00022723"/>
    </source>
</evidence>
<feature type="domain" description="Aconitase B HEAT-like" evidence="25">
    <location>
        <begin position="328"/>
        <end position="481"/>
    </location>
</feature>
<dbReference type="InterPro" id="IPR015931">
    <property type="entry name" value="Acnase/IPM_dHydase_lsu_aba_1/3"/>
</dbReference>
<evidence type="ECO:0000256" key="7">
    <source>
        <dbReference type="ARBA" id="ARBA00013250"/>
    </source>
</evidence>
<dbReference type="CDD" id="cd01576">
    <property type="entry name" value="AcnB_Swivel"/>
    <property type="match status" value="1"/>
</dbReference>
<dbReference type="OrthoDB" id="419183at2759"/>
<dbReference type="PANTHER" id="PTHR43160">
    <property type="entry name" value="ACONITATE HYDRATASE B"/>
    <property type="match status" value="1"/>
</dbReference>
<comment type="catalytic activity">
    <reaction evidence="1">
        <text>(2S,3R)-3-hydroxybutane-1,2,3-tricarboxylate = 2-methyl-cis-aconitate + H2O</text>
        <dbReference type="Rhea" id="RHEA:17941"/>
        <dbReference type="ChEBI" id="CHEBI:15377"/>
        <dbReference type="ChEBI" id="CHEBI:57429"/>
        <dbReference type="ChEBI" id="CHEBI:57872"/>
        <dbReference type="EC" id="4.2.1.99"/>
    </reaction>
</comment>
<evidence type="ECO:0000256" key="19">
    <source>
        <dbReference type="ARBA" id="ARBA00031613"/>
    </source>
</evidence>
<dbReference type="GO" id="GO:0005829">
    <property type="term" value="C:cytosol"/>
    <property type="evidence" value="ECO:0007669"/>
    <property type="project" value="InterPro"/>
</dbReference>
<evidence type="ECO:0000256" key="2">
    <source>
        <dbReference type="ARBA" id="ARBA00001966"/>
    </source>
</evidence>
<keyword evidence="9" id="KW-0004">4Fe-4S</keyword>
<comment type="caution">
    <text evidence="26">The sequence shown here is derived from an EMBL/GenBank/DDBJ whole genome shotgun (WGS) entry which is preliminary data.</text>
</comment>
<dbReference type="NCBIfam" id="NF006690">
    <property type="entry name" value="PRK09238.1"/>
    <property type="match status" value="1"/>
</dbReference>
<dbReference type="Pfam" id="PF06434">
    <property type="entry name" value="Aconitase_2_N"/>
    <property type="match status" value="1"/>
</dbReference>
<keyword evidence="10" id="KW-0816">Tricarboxylic acid cycle</keyword>
<gene>
    <name evidence="26" type="primary">acnB</name>
    <name evidence="26" type="ORF">AK812_SmicGene43166</name>
</gene>
<feature type="domain" description="Aconitase B swivel" evidence="24">
    <location>
        <begin position="494"/>
        <end position="700"/>
    </location>
</feature>
<evidence type="ECO:0000256" key="13">
    <source>
        <dbReference type="ARBA" id="ARBA00023004"/>
    </source>
</evidence>
<evidence type="ECO:0000256" key="9">
    <source>
        <dbReference type="ARBA" id="ARBA00022485"/>
    </source>
</evidence>
<evidence type="ECO:0000256" key="15">
    <source>
        <dbReference type="ARBA" id="ARBA00023239"/>
    </source>
</evidence>
<evidence type="ECO:0000256" key="18">
    <source>
        <dbReference type="ARBA" id="ARBA00031081"/>
    </source>
</evidence>
<evidence type="ECO:0000256" key="16">
    <source>
        <dbReference type="ARBA" id="ARBA00023501"/>
    </source>
</evidence>
<dbReference type="GO" id="GO:0006099">
    <property type="term" value="P:tricarboxylic acid cycle"/>
    <property type="evidence" value="ECO:0007669"/>
    <property type="project" value="UniProtKB-UniPathway"/>
</dbReference>
<comment type="cofactor">
    <cofactor evidence="2">
        <name>[4Fe-4S] cluster</name>
        <dbReference type="ChEBI" id="CHEBI:49883"/>
    </cofactor>
</comment>
<dbReference type="EC" id="4.2.1.3" evidence="6"/>
<dbReference type="InterPro" id="IPR018136">
    <property type="entry name" value="Aconitase_4Fe-4S_BS"/>
</dbReference>
<dbReference type="InterPro" id="IPR004406">
    <property type="entry name" value="Aconitase_B"/>
</dbReference>
<keyword evidence="12" id="KW-0694">RNA-binding</keyword>
<accession>A0A1Q9C1P9</accession>
<dbReference type="PROSITE" id="PS01244">
    <property type="entry name" value="ACONITASE_2"/>
    <property type="match status" value="1"/>
</dbReference>
<dbReference type="AlphaFoldDB" id="A0A1Q9C1P9"/>
<dbReference type="Pfam" id="PF11791">
    <property type="entry name" value="Aconitase_B_N"/>
    <property type="match status" value="1"/>
</dbReference>
<dbReference type="InterPro" id="IPR015929">
    <property type="entry name" value="Aconitase_B_swivel"/>
</dbReference>
<dbReference type="FunFam" id="3.30.499.10:FF:000008">
    <property type="entry name" value="Aconitate hydratase B"/>
    <property type="match status" value="1"/>
</dbReference>
<evidence type="ECO:0000256" key="22">
    <source>
        <dbReference type="SAM" id="MobiDB-lite"/>
    </source>
</evidence>
<dbReference type="InterPro" id="IPR015932">
    <property type="entry name" value="Aconitase_dom2"/>
</dbReference>
<dbReference type="InterPro" id="IPR015933">
    <property type="entry name" value="Aconitase_B_HEAT-like_dom"/>
</dbReference>
<feature type="region of interest" description="Disordered" evidence="22">
    <location>
        <begin position="217"/>
        <end position="252"/>
    </location>
</feature>
<feature type="domain" description="Aconitase/3-isopropylmalate dehydratase large subunit alpha/beta/alpha" evidence="23">
    <location>
        <begin position="784"/>
        <end position="1136"/>
    </location>
</feature>
<dbReference type="InterPro" id="IPR036288">
    <property type="entry name" value="Aconitase_B_HEAT-like_dom_sf"/>
</dbReference>
<dbReference type="SUPFAM" id="SSF53732">
    <property type="entry name" value="Aconitase iron-sulfur domain"/>
    <property type="match status" value="1"/>
</dbReference>
<dbReference type="Gene3D" id="3.20.19.10">
    <property type="entry name" value="Aconitase, domain 4"/>
    <property type="match status" value="1"/>
</dbReference>
<dbReference type="GO" id="GO:0047456">
    <property type="term" value="F:2-methylisocitrate dehydratase activity"/>
    <property type="evidence" value="ECO:0007669"/>
    <property type="project" value="UniProtKB-EC"/>
</dbReference>
<evidence type="ECO:0000256" key="21">
    <source>
        <dbReference type="ARBA" id="ARBA00032417"/>
    </source>
</evidence>
<dbReference type="NCBIfam" id="TIGR00117">
    <property type="entry name" value="acnB"/>
    <property type="match status" value="1"/>
</dbReference>
<evidence type="ECO:0000259" key="24">
    <source>
        <dbReference type="Pfam" id="PF06434"/>
    </source>
</evidence>
<dbReference type="UniPathway" id="UPA00946"/>
<evidence type="ECO:0000256" key="14">
    <source>
        <dbReference type="ARBA" id="ARBA00023014"/>
    </source>
</evidence>
<evidence type="ECO:0000313" key="26">
    <source>
        <dbReference type="EMBL" id="OLP76846.1"/>
    </source>
</evidence>
<sequence length="1278" mass="139902">MSAAKFEKNLAALERSELHQGLDWDPIDTRLGQNSAAEYWTHRSRNFCSVEKGDTTFWVMRSQATDKEQPAEATMKEATARLLVDMPFMSETQVVQALQTAGVYACNDDSDTKRMHLTVLDSHFTVHCLVMEGGLPGAYYPKLHSAPCKRFCTCGTFVQCAECPHIYFVAALEHELDLDLLPERKKPGQGARSAAREVQEEMLLPGSTFSAVVPEKEEEITARDPKNVGSVDGKTQETATCPSENQKQMDEAAETRKMRVRASIFEPEYQRGAAYSLSSPKAPPLLASMMRAFRRFPLAKAAKVVQQRALPAQYARAFSAQPEAFKAAYEAHVADRAAEGGLPPLALDSSQAESVVEMLKKAPADGAFYVDLLRNRVNPGVDDSSYVKANFLRDIIHGTVSTPLVSKADAVEMLGWMQGGYNVAPLVEALDLDPELASGAVKGLSRMILMFDAYHDVEDKMKKGNPFAKQVVESWANADWFTSRPTVPEKVTLCVFKVTGETNTDDLSPAPDAWSRPDIPLHALAMLKFPRDGITNASEQIADLKTKGHQLAYVGDVVGTGSSRKSATNSILWYMGQDIPCAPNKRTGGFVIGGVIAPIFFNTMEDSGALPLEMDVKDLNMGDLIDLCVYDQVVKKHGSDEVITKFDLKHGLMLDQVQAGGRIPLIIGRGLTNKARESLNLGMSTTFKQMAQPDVNVKGFTLAQKMVGRACGVDGVVPGAYCEPRMGTVGSQDTTGPMTRDELKDLACLGFQADLVMQSFCHTAAYPRPVDVITHRTLPKFIADRGGVALRPGDGIIHSWLNRMLLPDEVGTGGDSHTRFPLGISFPAGSGLVAFGAATGVMPLNMPESVLVRFSGKMQPGVTLRDLVHAIPYYAIQQGLLTVEKKGKKNIFNGRILEIEGLPDLKCEQAFELSDASAERSAAGCTIKLNEDSVKEYLTSNITLLKWMISEGYSDPRTLARRVSKMEKWLESPSLLEADKEAEYAAVININLDELKEPVLCCPNDPDDAKTLTEIGTAGIDEVFIGSCMTNIGHYRAAGKMLSQFDGQLSTRLWIAPPTKMDEEQLTKEGYYSIYGKVGARTEMPGCSLCMGNQARVADNATVVSTSTRNFPNRLGKGANVYLASAELAAVAAVLGRLPTNEEYLKYHGELAKNEDSIYKYLNFDQVEDYVAKADKEEQEEDEEPIPFAETVWNVALVLGFTESGEGGWLDILLTLILACMSLSAVSAFMQSLFVLVILSPSFLGEPFESEIQIARTWRANIAHDSKYKEQRQNASAP</sequence>
<evidence type="ECO:0000256" key="1">
    <source>
        <dbReference type="ARBA" id="ARBA00000118"/>
    </source>
</evidence>
<comment type="similarity">
    <text evidence="5">Belongs to the aconitase/IPM isomerase family.</text>
</comment>